<evidence type="ECO:0000256" key="1">
    <source>
        <dbReference type="SAM" id="Phobius"/>
    </source>
</evidence>
<evidence type="ECO:0000313" key="3">
    <source>
        <dbReference type="Proteomes" id="UP000237347"/>
    </source>
</evidence>
<protein>
    <submittedName>
        <fullName evidence="2">Uncharacterized protein</fullName>
    </submittedName>
</protein>
<keyword evidence="3" id="KW-1185">Reference proteome</keyword>
<name>A0AAW0LL95_QUESU</name>
<feature type="transmembrane region" description="Helical" evidence="1">
    <location>
        <begin position="17"/>
        <end position="41"/>
    </location>
</feature>
<dbReference type="Proteomes" id="UP000237347">
    <property type="component" value="Unassembled WGS sequence"/>
</dbReference>
<evidence type="ECO:0000313" key="2">
    <source>
        <dbReference type="EMBL" id="KAK7852234.1"/>
    </source>
</evidence>
<keyword evidence="1" id="KW-1133">Transmembrane helix</keyword>
<comment type="caution">
    <text evidence="2">The sequence shown here is derived from an EMBL/GenBank/DDBJ whole genome shotgun (WGS) entry which is preliminary data.</text>
</comment>
<sequence>MARLSLATRNRIKKRKLVLVVMFCWICCTLLVCFSIIMLYVEYHMESTTLNFQDPSKRKWTPVEDIKLVEALVEYRYEKEANLENKVITWQLLVETNHFRTMKTFALCMQKIILLLKMLKHFDDKLDDFHEDMDCTQILTPSCKGEEQNARKRKRRIQSGEDNMVEAMKEVTIILTSQLKDALDNRSKAVIGLHVQINEELLKILRLTTKEHHKTAKLITCQHELTDIFMSKLDAK</sequence>
<accession>A0AAW0LL95</accession>
<keyword evidence="1" id="KW-0472">Membrane</keyword>
<organism evidence="2 3">
    <name type="scientific">Quercus suber</name>
    <name type="common">Cork oak</name>
    <dbReference type="NCBI Taxonomy" id="58331"/>
    <lineage>
        <taxon>Eukaryota</taxon>
        <taxon>Viridiplantae</taxon>
        <taxon>Streptophyta</taxon>
        <taxon>Embryophyta</taxon>
        <taxon>Tracheophyta</taxon>
        <taxon>Spermatophyta</taxon>
        <taxon>Magnoliopsida</taxon>
        <taxon>eudicotyledons</taxon>
        <taxon>Gunneridae</taxon>
        <taxon>Pentapetalae</taxon>
        <taxon>rosids</taxon>
        <taxon>fabids</taxon>
        <taxon>Fagales</taxon>
        <taxon>Fagaceae</taxon>
        <taxon>Quercus</taxon>
    </lineage>
</organism>
<gene>
    <name evidence="2" type="ORF">CFP56_039820</name>
</gene>
<reference evidence="2 3" key="1">
    <citation type="journal article" date="2018" name="Sci. Data">
        <title>The draft genome sequence of cork oak.</title>
        <authorList>
            <person name="Ramos A.M."/>
            <person name="Usie A."/>
            <person name="Barbosa P."/>
            <person name="Barros P.M."/>
            <person name="Capote T."/>
            <person name="Chaves I."/>
            <person name="Simoes F."/>
            <person name="Abreu I."/>
            <person name="Carrasquinho I."/>
            <person name="Faro C."/>
            <person name="Guimaraes J.B."/>
            <person name="Mendonca D."/>
            <person name="Nobrega F."/>
            <person name="Rodrigues L."/>
            <person name="Saibo N.J.M."/>
            <person name="Varela M.C."/>
            <person name="Egas C."/>
            <person name="Matos J."/>
            <person name="Miguel C.M."/>
            <person name="Oliveira M.M."/>
            <person name="Ricardo C.P."/>
            <person name="Goncalves S."/>
        </authorList>
    </citation>
    <scope>NUCLEOTIDE SEQUENCE [LARGE SCALE GENOMIC DNA]</scope>
    <source>
        <strain evidence="3">cv. HL8</strain>
    </source>
</reference>
<proteinExistence type="predicted"/>
<dbReference type="AlphaFoldDB" id="A0AAW0LL95"/>
<keyword evidence="1" id="KW-0812">Transmembrane</keyword>
<dbReference type="EMBL" id="PKMF04000078">
    <property type="protein sequence ID" value="KAK7852234.1"/>
    <property type="molecule type" value="Genomic_DNA"/>
</dbReference>